<name>A0ABT2J721_9PSEU</name>
<dbReference type="Gene3D" id="3.40.50.1820">
    <property type="entry name" value="alpha/beta hydrolase"/>
    <property type="match status" value="1"/>
</dbReference>
<dbReference type="Pfam" id="PF00326">
    <property type="entry name" value="Peptidase_S9"/>
    <property type="match status" value="1"/>
</dbReference>
<evidence type="ECO:0000259" key="2">
    <source>
        <dbReference type="Pfam" id="PF00326"/>
    </source>
</evidence>
<dbReference type="InterPro" id="IPR050300">
    <property type="entry name" value="GDXG_lipolytic_enzyme"/>
</dbReference>
<dbReference type="Proteomes" id="UP001156441">
    <property type="component" value="Unassembled WGS sequence"/>
</dbReference>
<gene>
    <name evidence="3" type="ORF">JT362_11025</name>
</gene>
<evidence type="ECO:0000313" key="4">
    <source>
        <dbReference type="Proteomes" id="UP001156441"/>
    </source>
</evidence>
<dbReference type="GO" id="GO:0016787">
    <property type="term" value="F:hydrolase activity"/>
    <property type="evidence" value="ECO:0007669"/>
    <property type="project" value="UniProtKB-KW"/>
</dbReference>
<sequence>MSAGYRLLGQDAASIDDCLTDVRRSLHRFTRLAASRGLDASRLAAGGSSAGAHLALVAALTTQAPGVTSLVALNPAGLDLCSLEPAQQRDLEHRIGIAPDRLAEFSLIEQVRPGNPRTLIHHRTHDEIEPIDAVRRFRDAMTRAGNDCTLLEYEHAKHGFHYDSDHARDVLATTTRFLLDESTSPASGNFELL</sequence>
<dbReference type="EMBL" id="JAFFZE010000009">
    <property type="protein sequence ID" value="MCT2583649.1"/>
    <property type="molecule type" value="Genomic_DNA"/>
</dbReference>
<keyword evidence="4" id="KW-1185">Reference proteome</keyword>
<dbReference type="InterPro" id="IPR029058">
    <property type="entry name" value="AB_hydrolase_fold"/>
</dbReference>
<dbReference type="SUPFAM" id="SSF53474">
    <property type="entry name" value="alpha/beta-Hydrolases"/>
    <property type="match status" value="1"/>
</dbReference>
<accession>A0ABT2J721</accession>
<reference evidence="3 4" key="1">
    <citation type="submission" date="2021-02" db="EMBL/GenBank/DDBJ databases">
        <title>Actinophytocola xerophila sp. nov., isolated from soil of cotton cropping field.</title>
        <authorList>
            <person name="Huang R."/>
            <person name="Chen X."/>
            <person name="Ge X."/>
            <person name="Liu W."/>
        </authorList>
    </citation>
    <scope>NUCLEOTIDE SEQUENCE [LARGE SCALE GENOMIC DNA]</scope>
    <source>
        <strain evidence="3 4">S1-96</strain>
    </source>
</reference>
<organism evidence="3 4">
    <name type="scientific">Actinophytocola gossypii</name>
    <dbReference type="NCBI Taxonomy" id="2812003"/>
    <lineage>
        <taxon>Bacteria</taxon>
        <taxon>Bacillati</taxon>
        <taxon>Actinomycetota</taxon>
        <taxon>Actinomycetes</taxon>
        <taxon>Pseudonocardiales</taxon>
        <taxon>Pseudonocardiaceae</taxon>
    </lineage>
</organism>
<proteinExistence type="predicted"/>
<protein>
    <submittedName>
        <fullName evidence="3">Alpha/beta hydrolase</fullName>
    </submittedName>
</protein>
<evidence type="ECO:0000313" key="3">
    <source>
        <dbReference type="EMBL" id="MCT2583649.1"/>
    </source>
</evidence>
<keyword evidence="1 3" id="KW-0378">Hydrolase</keyword>
<comment type="caution">
    <text evidence="3">The sequence shown here is derived from an EMBL/GenBank/DDBJ whole genome shotgun (WGS) entry which is preliminary data.</text>
</comment>
<evidence type="ECO:0000256" key="1">
    <source>
        <dbReference type="ARBA" id="ARBA00022801"/>
    </source>
</evidence>
<feature type="domain" description="Peptidase S9 prolyl oligopeptidase catalytic" evidence="2">
    <location>
        <begin position="34"/>
        <end position="180"/>
    </location>
</feature>
<dbReference type="InterPro" id="IPR001375">
    <property type="entry name" value="Peptidase_S9_cat"/>
</dbReference>
<dbReference type="PANTHER" id="PTHR48081">
    <property type="entry name" value="AB HYDROLASE SUPERFAMILY PROTEIN C4A8.06C"/>
    <property type="match status" value="1"/>
</dbReference>